<dbReference type="Proteomes" id="UP001055439">
    <property type="component" value="Chromosome 1"/>
</dbReference>
<gene>
    <name evidence="2" type="ORF">MUK42_34038</name>
</gene>
<dbReference type="AlphaFoldDB" id="A0A9E7JAX0"/>
<feature type="compositionally biased region" description="Basic and acidic residues" evidence="1">
    <location>
        <begin position="58"/>
        <end position="75"/>
    </location>
</feature>
<feature type="region of interest" description="Disordered" evidence="1">
    <location>
        <begin position="53"/>
        <end position="107"/>
    </location>
</feature>
<reference evidence="2" key="1">
    <citation type="submission" date="2022-05" db="EMBL/GenBank/DDBJ databases">
        <title>The Musa troglodytarum L. genome provides insights into the mechanism of non-climacteric behaviour and enrichment of carotenoids.</title>
        <authorList>
            <person name="Wang J."/>
        </authorList>
    </citation>
    <scope>NUCLEOTIDE SEQUENCE</scope>
    <source>
        <tissue evidence="2">Leaf</tissue>
    </source>
</reference>
<feature type="compositionally biased region" description="Low complexity" evidence="1">
    <location>
        <begin position="80"/>
        <end position="91"/>
    </location>
</feature>
<accession>A0A9E7JAX0</accession>
<evidence type="ECO:0000313" key="2">
    <source>
        <dbReference type="EMBL" id="URD73697.1"/>
    </source>
</evidence>
<keyword evidence="3" id="KW-1185">Reference proteome</keyword>
<organism evidence="2 3">
    <name type="scientific">Musa troglodytarum</name>
    <name type="common">fe'i banana</name>
    <dbReference type="NCBI Taxonomy" id="320322"/>
    <lineage>
        <taxon>Eukaryota</taxon>
        <taxon>Viridiplantae</taxon>
        <taxon>Streptophyta</taxon>
        <taxon>Embryophyta</taxon>
        <taxon>Tracheophyta</taxon>
        <taxon>Spermatophyta</taxon>
        <taxon>Magnoliopsida</taxon>
        <taxon>Liliopsida</taxon>
        <taxon>Zingiberales</taxon>
        <taxon>Musaceae</taxon>
        <taxon>Musa</taxon>
    </lineage>
</organism>
<protein>
    <submittedName>
        <fullName evidence="2">Uncharacterized protein</fullName>
    </submittedName>
</protein>
<name>A0A9E7JAX0_9LILI</name>
<evidence type="ECO:0000256" key="1">
    <source>
        <dbReference type="SAM" id="MobiDB-lite"/>
    </source>
</evidence>
<dbReference type="EMBL" id="CP097502">
    <property type="protein sequence ID" value="URD73697.1"/>
    <property type="molecule type" value="Genomic_DNA"/>
</dbReference>
<evidence type="ECO:0000313" key="3">
    <source>
        <dbReference type="Proteomes" id="UP001055439"/>
    </source>
</evidence>
<proteinExistence type="predicted"/>
<sequence>MYWVGGRLAPLVGTKLQSLVGNLVLYLLQNPQRVSEFLKPAREDLGVRAVSFMPPPKKLVDGELKWDATSAKEHASPGTNNGDNDSSESNGLPQSSRNVPPPPPSKS</sequence>